<protein>
    <recommendedName>
        <fullName evidence="6">FAD-binding PCMH-type domain-containing protein</fullName>
    </recommendedName>
</protein>
<dbReference type="Proteomes" id="UP000036261">
    <property type="component" value="Unassembled WGS sequence"/>
</dbReference>
<keyword evidence="3" id="KW-0285">Flavoprotein</keyword>
<dbReference type="PANTHER" id="PTHR42973:SF39">
    <property type="entry name" value="FAD-BINDING PCMH-TYPE DOMAIN-CONTAINING PROTEIN"/>
    <property type="match status" value="1"/>
</dbReference>
<dbReference type="RefSeq" id="WP_048507527.1">
    <property type="nucleotide sequence ID" value="NZ_LFND01000005.1"/>
</dbReference>
<dbReference type="Pfam" id="PF01565">
    <property type="entry name" value="FAD_binding_4"/>
    <property type="match status" value="1"/>
</dbReference>
<dbReference type="InterPro" id="IPR050416">
    <property type="entry name" value="FAD-linked_Oxidoreductase"/>
</dbReference>
<comment type="similarity">
    <text evidence="2">Belongs to the oxygen-dependent FAD-linked oxidoreductase family.</text>
</comment>
<feature type="domain" description="FAD-binding PCMH-type" evidence="6">
    <location>
        <begin position="43"/>
        <end position="216"/>
    </location>
</feature>
<dbReference type="SUPFAM" id="SSF56176">
    <property type="entry name" value="FAD-binding/transporter-associated domain-like"/>
    <property type="match status" value="1"/>
</dbReference>
<dbReference type="Gene3D" id="3.40.462.20">
    <property type="match status" value="1"/>
</dbReference>
<dbReference type="GO" id="GO:0016491">
    <property type="term" value="F:oxidoreductase activity"/>
    <property type="evidence" value="ECO:0007669"/>
    <property type="project" value="UniProtKB-KW"/>
</dbReference>
<dbReference type="STRING" id="558151.ACM46_15130"/>
<keyword evidence="8" id="KW-1185">Reference proteome</keyword>
<dbReference type="EMBL" id="LFND01000005">
    <property type="protein sequence ID" value="KMQ61362.1"/>
    <property type="molecule type" value="Genomic_DNA"/>
</dbReference>
<evidence type="ECO:0000313" key="7">
    <source>
        <dbReference type="EMBL" id="KMQ61362.1"/>
    </source>
</evidence>
<keyword evidence="5" id="KW-0560">Oxidoreductase</keyword>
<evidence type="ECO:0000256" key="4">
    <source>
        <dbReference type="ARBA" id="ARBA00022827"/>
    </source>
</evidence>
<evidence type="ECO:0000256" key="1">
    <source>
        <dbReference type="ARBA" id="ARBA00001974"/>
    </source>
</evidence>
<dbReference type="InterPro" id="IPR006094">
    <property type="entry name" value="Oxid_FAD_bind_N"/>
</dbReference>
<evidence type="ECO:0000256" key="2">
    <source>
        <dbReference type="ARBA" id="ARBA00005466"/>
    </source>
</evidence>
<dbReference type="GO" id="GO:0071949">
    <property type="term" value="F:FAD binding"/>
    <property type="evidence" value="ECO:0007669"/>
    <property type="project" value="InterPro"/>
</dbReference>
<dbReference type="InterPro" id="IPR036318">
    <property type="entry name" value="FAD-bd_PCMH-like_sf"/>
</dbReference>
<evidence type="ECO:0000256" key="5">
    <source>
        <dbReference type="ARBA" id="ARBA00023002"/>
    </source>
</evidence>
<proteinExistence type="inferred from homology"/>
<sequence length="512" mass="58050">MNIIEQLENITPYNGRPVEVVDKKWLISFNGYKKKKQNFNTYYQFDPLAIVYCESPEQVSEVVQLAGKENRILRVRSGGHDHEAECSATGAIVIDLSKMKHVSFDKATKIAEIEPGARFEDIVRILSAYDVSIPHGTCPSVAIAGFISGGGWGPWTRSKGMCCESLVAVSIVLGNGEIAYLDERTQRGRELLWAIRGGGGMSYGIITKFYIETFPLPDELIKFELTFKGRFKSMDVFKVWEDMIAPSNNPELTGTNIKIKARNPEDKDSIEECVIYGSFAESSETFKTKLKVWLKPLETDESFLEEYLKIEEIREKGKQIAGQIFFEELYVNWELGQAKLRGGTPSPHKVTSRVVVEDGWGASGRQNLYESLNTCILPTSQELKDSGIECYATHNAISGAYYANHKAAGTGNTESSFPYKQRPFIIQYQAWWKLEGNIPEAKFKKCLNSVLEWQQECRDRSFPETSGSFISFKDASIMTKHYFAESYEELKRIKEKWSNDPENIFSSRKTII</sequence>
<name>A0A0J7I4T4_9FLAO</name>
<dbReference type="PANTHER" id="PTHR42973">
    <property type="entry name" value="BINDING OXIDOREDUCTASE, PUTATIVE (AFU_ORTHOLOGUE AFUA_1G17690)-RELATED"/>
    <property type="match status" value="1"/>
</dbReference>
<accession>A0A0J7I4T4</accession>
<dbReference type="AlphaFoldDB" id="A0A0J7I4T4"/>
<evidence type="ECO:0000259" key="6">
    <source>
        <dbReference type="PROSITE" id="PS51387"/>
    </source>
</evidence>
<comment type="cofactor">
    <cofactor evidence="1">
        <name>FAD</name>
        <dbReference type="ChEBI" id="CHEBI:57692"/>
    </cofactor>
</comment>
<dbReference type="InterPro" id="IPR016166">
    <property type="entry name" value="FAD-bd_PCMH"/>
</dbReference>
<dbReference type="Gene3D" id="3.30.465.10">
    <property type="match status" value="1"/>
</dbReference>
<keyword evidence="4" id="KW-0274">FAD</keyword>
<dbReference type="InterPro" id="IPR012951">
    <property type="entry name" value="BBE"/>
</dbReference>
<organism evidence="7 8">
    <name type="scientific">Chryseobacterium angstadtii</name>
    <dbReference type="NCBI Taxonomy" id="558151"/>
    <lineage>
        <taxon>Bacteria</taxon>
        <taxon>Pseudomonadati</taxon>
        <taxon>Bacteroidota</taxon>
        <taxon>Flavobacteriia</taxon>
        <taxon>Flavobacteriales</taxon>
        <taxon>Weeksellaceae</taxon>
        <taxon>Chryseobacterium group</taxon>
        <taxon>Chryseobacterium</taxon>
    </lineage>
</organism>
<evidence type="ECO:0000256" key="3">
    <source>
        <dbReference type="ARBA" id="ARBA00022630"/>
    </source>
</evidence>
<dbReference type="PROSITE" id="PS51387">
    <property type="entry name" value="FAD_PCMH"/>
    <property type="match status" value="1"/>
</dbReference>
<comment type="caution">
    <text evidence="7">The sequence shown here is derived from an EMBL/GenBank/DDBJ whole genome shotgun (WGS) entry which is preliminary data.</text>
</comment>
<dbReference type="Pfam" id="PF08031">
    <property type="entry name" value="BBE"/>
    <property type="match status" value="1"/>
</dbReference>
<dbReference type="OrthoDB" id="545125at2"/>
<reference evidence="7 8" key="1">
    <citation type="journal article" date="2013" name="Int. J. Syst. Evol. Microbiol.">
        <title>Chryseobacterium angstadtii sp. nov., isolated from a newt tank.</title>
        <authorList>
            <person name="Kirk K.E."/>
            <person name="Hoffman J.A."/>
            <person name="Smith K.A."/>
            <person name="Strahan B.L."/>
            <person name="Failor K.C."/>
            <person name="Krebs J.E."/>
            <person name="Gale A.N."/>
            <person name="Do T.D."/>
            <person name="Sontag T.C."/>
            <person name="Batties A.M."/>
            <person name="Mistiszyn K."/>
            <person name="Newman J.D."/>
        </authorList>
    </citation>
    <scope>NUCLEOTIDE SEQUENCE [LARGE SCALE GENOMIC DNA]</scope>
    <source>
        <strain evidence="7 8">KM</strain>
    </source>
</reference>
<dbReference type="PATRIC" id="fig|558151.6.peg.3197"/>
<gene>
    <name evidence="7" type="ORF">ACM46_15130</name>
</gene>
<dbReference type="InterPro" id="IPR016169">
    <property type="entry name" value="FAD-bd_PCMH_sub2"/>
</dbReference>
<evidence type="ECO:0000313" key="8">
    <source>
        <dbReference type="Proteomes" id="UP000036261"/>
    </source>
</evidence>